<name>L8ECL8_HUMAN</name>
<organism evidence="2">
    <name type="scientific">Homo sapiens</name>
    <name type="common">Human</name>
    <dbReference type="NCBI Taxonomy" id="9606"/>
    <lineage>
        <taxon>Eukaryota</taxon>
        <taxon>Metazoa</taxon>
        <taxon>Chordata</taxon>
        <taxon>Craniata</taxon>
        <taxon>Vertebrata</taxon>
        <taxon>Euteleostomi</taxon>
        <taxon>Mammalia</taxon>
        <taxon>Eutheria</taxon>
        <taxon>Euarchontoglires</taxon>
        <taxon>Primates</taxon>
        <taxon>Haplorrhini</taxon>
        <taxon>Catarrhini</taxon>
        <taxon>Hominidae</taxon>
        <taxon>Homo</taxon>
    </lineage>
</organism>
<feature type="region of interest" description="Disordered" evidence="1">
    <location>
        <begin position="34"/>
        <end position="55"/>
    </location>
</feature>
<sequence>MVVEVGIGFLGRHDKKDSQWPTVCMNKKLIGASASTEGPCFVSEAKEPKAPSPQP</sequence>
<dbReference type="EMBL" id="HF584295">
    <property type="protein sequence ID" value="CCQ43792.1"/>
    <property type="molecule type" value="Genomic_DNA"/>
</dbReference>
<dbReference type="OrthoDB" id="5987799at2759"/>
<evidence type="ECO:0000256" key="1">
    <source>
        <dbReference type="SAM" id="MobiDB-lite"/>
    </source>
</evidence>
<dbReference type="ChiTaRS" id="FGF1">
    <property type="organism name" value="human"/>
</dbReference>
<accession>L8ECL8</accession>
<protein>
    <submittedName>
        <fullName evidence="2">Alternative protein FGF1</fullName>
    </submittedName>
</protein>
<reference evidence="2" key="1">
    <citation type="journal article" date="2013" name="PLoS ONE">
        <title>Direct detection of alternative open reading frames translation products in human significantly expands the proteome.</title>
        <authorList>
            <person name="Vanderperre B."/>
            <person name="Lucier J.-F."/>
            <person name="Motard J."/>
            <person name="Tremblay G."/>
            <person name="Vanderperre S."/>
            <person name="Wisztorski M."/>
            <person name="Salzet M."/>
            <person name="Boisvert F.-M."/>
            <person name="Roucou X."/>
        </authorList>
    </citation>
    <scope>NUCLEOTIDE SEQUENCE</scope>
</reference>
<dbReference type="AlphaFoldDB" id="L8ECL8"/>
<gene>
    <name evidence="2" type="primary">FGF1</name>
</gene>
<proteinExistence type="predicted"/>
<evidence type="ECO:0000313" key="2">
    <source>
        <dbReference type="EMBL" id="CCQ43792.1"/>
    </source>
</evidence>